<organism evidence="1">
    <name type="scientific">Anguilla anguilla</name>
    <name type="common">European freshwater eel</name>
    <name type="synonym">Muraena anguilla</name>
    <dbReference type="NCBI Taxonomy" id="7936"/>
    <lineage>
        <taxon>Eukaryota</taxon>
        <taxon>Metazoa</taxon>
        <taxon>Chordata</taxon>
        <taxon>Craniata</taxon>
        <taxon>Vertebrata</taxon>
        <taxon>Euteleostomi</taxon>
        <taxon>Actinopterygii</taxon>
        <taxon>Neopterygii</taxon>
        <taxon>Teleostei</taxon>
        <taxon>Anguilliformes</taxon>
        <taxon>Anguillidae</taxon>
        <taxon>Anguilla</taxon>
    </lineage>
</organism>
<dbReference type="EMBL" id="GBXM01052914">
    <property type="protein sequence ID" value="JAH55663.1"/>
    <property type="molecule type" value="Transcribed_RNA"/>
</dbReference>
<reference evidence="1" key="1">
    <citation type="submission" date="2014-11" db="EMBL/GenBank/DDBJ databases">
        <authorList>
            <person name="Amaro Gonzalez C."/>
        </authorList>
    </citation>
    <scope>NUCLEOTIDE SEQUENCE</scope>
</reference>
<accession>A0A0E9TSE7</accession>
<reference evidence="1" key="2">
    <citation type="journal article" date="2015" name="Fish Shellfish Immunol.">
        <title>Early steps in the European eel (Anguilla anguilla)-Vibrio vulnificus interaction in the gills: Role of the RtxA13 toxin.</title>
        <authorList>
            <person name="Callol A."/>
            <person name="Pajuelo D."/>
            <person name="Ebbesson L."/>
            <person name="Teles M."/>
            <person name="MacKenzie S."/>
            <person name="Amaro C."/>
        </authorList>
    </citation>
    <scope>NUCLEOTIDE SEQUENCE</scope>
</reference>
<name>A0A0E9TSE7_ANGAN</name>
<sequence length="30" mass="3585">MRLNAVQLLIYKLLRGFKTQPLEYQVRPVP</sequence>
<protein>
    <submittedName>
        <fullName evidence="1">Uncharacterized protein</fullName>
    </submittedName>
</protein>
<proteinExistence type="predicted"/>
<evidence type="ECO:0000313" key="1">
    <source>
        <dbReference type="EMBL" id="JAH55663.1"/>
    </source>
</evidence>
<dbReference type="AlphaFoldDB" id="A0A0E9TSE7"/>